<evidence type="ECO:0000313" key="7">
    <source>
        <dbReference type="Proteomes" id="UP001515780"/>
    </source>
</evidence>
<evidence type="ECO:0000313" key="6">
    <source>
        <dbReference type="EMBL" id="NIG19391.1"/>
    </source>
</evidence>
<dbReference type="InterPro" id="IPR043129">
    <property type="entry name" value="ATPase_NBD"/>
</dbReference>
<feature type="domain" description="Carbohydrate kinase FGGY C-terminal" evidence="5">
    <location>
        <begin position="256"/>
        <end position="446"/>
    </location>
</feature>
<evidence type="ECO:0000259" key="5">
    <source>
        <dbReference type="Pfam" id="PF02782"/>
    </source>
</evidence>
<evidence type="ECO:0000256" key="2">
    <source>
        <dbReference type="ARBA" id="ARBA00022679"/>
    </source>
</evidence>
<keyword evidence="7" id="KW-1185">Reference proteome</keyword>
<reference evidence="6 7" key="1">
    <citation type="journal article" date="2019" name="bioRxiv">
        <title>Bacteria contribute to plant secondary compound degradation in a generalist herbivore system.</title>
        <authorList>
            <person name="Francoeur C.B."/>
            <person name="Khadempour L."/>
            <person name="Moreira-Soto R.D."/>
            <person name="Gotting K."/>
            <person name="Book A.J."/>
            <person name="Pinto-Tomas A.A."/>
            <person name="Keefover-Ring K."/>
            <person name="Currie C.R."/>
        </authorList>
    </citation>
    <scope>NUCLEOTIDE SEQUENCE [LARGE SCALE GENOMIC DNA]</scope>
    <source>
        <strain evidence="6">Al-1710</strain>
    </source>
</reference>
<evidence type="ECO:0000256" key="3">
    <source>
        <dbReference type="ARBA" id="ARBA00022777"/>
    </source>
</evidence>
<organism evidence="6 7">
    <name type="scientific">Candidatus Pantoea communis</name>
    <dbReference type="NCBI Taxonomy" id="2608354"/>
    <lineage>
        <taxon>Bacteria</taxon>
        <taxon>Pseudomonadati</taxon>
        <taxon>Pseudomonadota</taxon>
        <taxon>Gammaproteobacteria</taxon>
        <taxon>Enterobacterales</taxon>
        <taxon>Erwiniaceae</taxon>
        <taxon>Pantoea</taxon>
    </lineage>
</organism>
<dbReference type="InterPro" id="IPR018485">
    <property type="entry name" value="FGGY_C"/>
</dbReference>
<dbReference type="InterPro" id="IPR050406">
    <property type="entry name" value="FGGY_Carb_Kinase"/>
</dbReference>
<comment type="similarity">
    <text evidence="1">Belongs to the FGGY kinase family.</text>
</comment>
<dbReference type="InterPro" id="IPR018484">
    <property type="entry name" value="FGGY_N"/>
</dbReference>
<dbReference type="SUPFAM" id="SSF53067">
    <property type="entry name" value="Actin-like ATPase domain"/>
    <property type="match status" value="2"/>
</dbReference>
<name>A0ABX0RS22_9GAMM</name>
<accession>A0ABX0RS22</accession>
<dbReference type="EMBL" id="VWXC01000007">
    <property type="protein sequence ID" value="NIG19391.1"/>
    <property type="molecule type" value="Genomic_DNA"/>
</dbReference>
<protein>
    <submittedName>
        <fullName evidence="6">Carbohydrate kinase</fullName>
    </submittedName>
</protein>
<sequence length="509" mass="56591">MPENAAAIVIDIGTTNCKVACFSRRDASRLDERKFVTPKITSPTGNVDFDIDALWQQVVATMRSLIAATDCPVTHISIASFGESGVFLDEAGNILTPMLAWYDRRGEEYLATLTEADSQRLYQITGLPLHSNYSAFKMRWLLDNYALRGRHGLRWLHAPEVLLWRLTGAQRTDTTLASRTLCLDLQQGSWSAQAADILQLPLDAFAPLLAPGEVAGWVTPACREALGLNQPVCVTLAGHDHMVGARALQLQTGEVLNSTGTTEGILLLQPQPLLNEQARRDKLANGRYSRDNHFTLFASLPVGGFALEWVSSTFRLSREEIDAALVQATQRYLADEWQPEGLPLFIPHLRGSGSPYKNRHTRGLMYGLSDTLPHDELLLTVLLGLTMEFANCFTCFAVPAGPALKVIGPATRNPLWLQLKADSLARTVEAIAFDEAVSVGALLIACTDVPPPEVRVAQRYQPDPQRSRALQRYQQRWQAFYQFKLQQEGVISPINQENCHVESNRYREK</sequence>
<gene>
    <name evidence="6" type="ORF">F3J37_11985</name>
</gene>
<dbReference type="Gene3D" id="3.30.420.40">
    <property type="match status" value="2"/>
</dbReference>
<dbReference type="PANTHER" id="PTHR43095:SF5">
    <property type="entry name" value="XYLULOSE KINASE"/>
    <property type="match status" value="1"/>
</dbReference>
<dbReference type="RefSeq" id="WP_166933585.1">
    <property type="nucleotide sequence ID" value="NZ_VWXC01000007.1"/>
</dbReference>
<evidence type="ECO:0000259" key="4">
    <source>
        <dbReference type="Pfam" id="PF00370"/>
    </source>
</evidence>
<comment type="caution">
    <text evidence="6">The sequence shown here is derived from an EMBL/GenBank/DDBJ whole genome shotgun (WGS) entry which is preliminary data.</text>
</comment>
<dbReference type="InterPro" id="IPR000577">
    <property type="entry name" value="Carb_kinase_FGGY"/>
</dbReference>
<dbReference type="CDD" id="cd07773">
    <property type="entry name" value="ASKHA_NBD_FGGY_FK"/>
    <property type="match status" value="1"/>
</dbReference>
<keyword evidence="2" id="KW-0808">Transferase</keyword>
<dbReference type="PANTHER" id="PTHR43095">
    <property type="entry name" value="SUGAR KINASE"/>
    <property type="match status" value="1"/>
</dbReference>
<evidence type="ECO:0000256" key="1">
    <source>
        <dbReference type="ARBA" id="ARBA00009156"/>
    </source>
</evidence>
<dbReference type="Proteomes" id="UP001515780">
    <property type="component" value="Unassembled WGS sequence"/>
</dbReference>
<dbReference type="Pfam" id="PF00370">
    <property type="entry name" value="FGGY_N"/>
    <property type="match status" value="1"/>
</dbReference>
<dbReference type="GO" id="GO:0016301">
    <property type="term" value="F:kinase activity"/>
    <property type="evidence" value="ECO:0007669"/>
    <property type="project" value="UniProtKB-KW"/>
</dbReference>
<keyword evidence="3 6" id="KW-0418">Kinase</keyword>
<proteinExistence type="inferred from homology"/>
<dbReference type="Pfam" id="PF02782">
    <property type="entry name" value="FGGY_C"/>
    <property type="match status" value="1"/>
</dbReference>
<feature type="domain" description="Carbohydrate kinase FGGY N-terminal" evidence="4">
    <location>
        <begin position="7"/>
        <end position="245"/>
    </location>
</feature>
<dbReference type="PIRSF" id="PIRSF000538">
    <property type="entry name" value="GlpK"/>
    <property type="match status" value="1"/>
</dbReference>